<comment type="caution">
    <text evidence="2">The sequence shown here is derived from an EMBL/GenBank/DDBJ whole genome shotgun (WGS) entry which is preliminary data.</text>
</comment>
<reference evidence="2 3" key="1">
    <citation type="submission" date="2016-01" db="EMBL/GenBank/DDBJ databases">
        <title>The new phylogeny of the genus Mycobacterium.</title>
        <authorList>
            <person name="Tarcisio F."/>
            <person name="Conor M."/>
            <person name="Antonella G."/>
            <person name="Elisabetta G."/>
            <person name="Giulia F.S."/>
            <person name="Sara T."/>
            <person name="Anna F."/>
            <person name="Clotilde B."/>
            <person name="Roberto B."/>
            <person name="Veronica D.S."/>
            <person name="Fabio R."/>
            <person name="Monica P."/>
            <person name="Olivier J."/>
            <person name="Enrico T."/>
            <person name="Nicola S."/>
        </authorList>
    </citation>
    <scope>NUCLEOTIDE SEQUENCE [LARGE SCALE GENOMIC DNA]</scope>
    <source>
        <strain evidence="2 3">DSM 44166</strain>
    </source>
</reference>
<proteinExistence type="predicted"/>
<keyword evidence="1" id="KW-0812">Transmembrane</keyword>
<keyword evidence="1" id="KW-0472">Membrane</keyword>
<dbReference type="AlphaFoldDB" id="A0A1X2EIK7"/>
<evidence type="ECO:0000313" key="3">
    <source>
        <dbReference type="Proteomes" id="UP000193317"/>
    </source>
</evidence>
<dbReference type="OrthoDB" id="10019538at2"/>
<name>A0A1X2EIK7_MYCSZ</name>
<evidence type="ECO:0008006" key="4">
    <source>
        <dbReference type="Google" id="ProtNLM"/>
    </source>
</evidence>
<sequence length="235" mass="24650">MADEDDATGVVPTEQGEVVDTEAHTEMADVVDAEPGSIYAWALDDEPDGIPTVGSRWMTSQRITTLAVAACLVVVALAGVVAFVVVRGTDRHPVATQAPSPPVVQTVVVTPPAAPPPSSTPLPASVAPEVSRAREESFLAALRGTPISGPNHVSYSMIPGSHGAYMGDPSAWTVGGPVVKYAYEACAVLQKYPSDREQATVIFYEEHGYDTKSASASTKQEMATYIEIAATYLCG</sequence>
<evidence type="ECO:0000256" key="1">
    <source>
        <dbReference type="SAM" id="Phobius"/>
    </source>
</evidence>
<dbReference type="EMBL" id="LQPW01000084">
    <property type="protein sequence ID" value="ORX03228.1"/>
    <property type="molecule type" value="Genomic_DNA"/>
</dbReference>
<accession>A0A1X2EIK7</accession>
<dbReference type="Proteomes" id="UP000193317">
    <property type="component" value="Unassembled WGS sequence"/>
</dbReference>
<keyword evidence="3" id="KW-1185">Reference proteome</keyword>
<protein>
    <recommendedName>
        <fullName evidence="4">DUF732 domain-containing protein</fullName>
    </recommendedName>
</protein>
<keyword evidence="1" id="KW-1133">Transmembrane helix</keyword>
<dbReference type="RefSeq" id="WP_085670928.1">
    <property type="nucleotide sequence ID" value="NZ_JACKRU010000714.1"/>
</dbReference>
<organism evidence="2 3">
    <name type="scientific">Mycobacterium szulgai</name>
    <dbReference type="NCBI Taxonomy" id="1787"/>
    <lineage>
        <taxon>Bacteria</taxon>
        <taxon>Bacillati</taxon>
        <taxon>Actinomycetota</taxon>
        <taxon>Actinomycetes</taxon>
        <taxon>Mycobacteriales</taxon>
        <taxon>Mycobacteriaceae</taxon>
        <taxon>Mycobacterium</taxon>
    </lineage>
</organism>
<feature type="transmembrane region" description="Helical" evidence="1">
    <location>
        <begin position="66"/>
        <end position="86"/>
    </location>
</feature>
<evidence type="ECO:0000313" key="2">
    <source>
        <dbReference type="EMBL" id="ORX03228.1"/>
    </source>
</evidence>
<gene>
    <name evidence="2" type="ORF">AWC27_28095</name>
</gene>